<evidence type="ECO:0000313" key="4">
    <source>
        <dbReference type="Proteomes" id="UP000265618"/>
    </source>
</evidence>
<feature type="compositionally biased region" description="Acidic residues" evidence="2">
    <location>
        <begin position="232"/>
        <end position="242"/>
    </location>
</feature>
<keyword evidence="4" id="KW-1185">Reference proteome</keyword>
<feature type="compositionally biased region" description="Polar residues" evidence="2">
    <location>
        <begin position="188"/>
        <end position="203"/>
    </location>
</feature>
<reference evidence="3 4" key="1">
    <citation type="journal article" date="2018" name="PLoS ONE">
        <title>The draft genome of Kipferlia bialata reveals reductive genome evolution in fornicate parasites.</title>
        <authorList>
            <person name="Tanifuji G."/>
            <person name="Takabayashi S."/>
            <person name="Kume K."/>
            <person name="Takagi M."/>
            <person name="Nakayama T."/>
            <person name="Kamikawa R."/>
            <person name="Inagaki Y."/>
            <person name="Hashimoto T."/>
        </authorList>
    </citation>
    <scope>NUCLEOTIDE SEQUENCE [LARGE SCALE GENOMIC DNA]</scope>
    <source>
        <strain evidence="3">NY0173</strain>
    </source>
</reference>
<organism evidence="3 4">
    <name type="scientific">Kipferlia bialata</name>
    <dbReference type="NCBI Taxonomy" id="797122"/>
    <lineage>
        <taxon>Eukaryota</taxon>
        <taxon>Metamonada</taxon>
        <taxon>Carpediemonas-like organisms</taxon>
        <taxon>Kipferlia</taxon>
    </lineage>
</organism>
<gene>
    <name evidence="3" type="ORF">KIPB_010203</name>
</gene>
<evidence type="ECO:0000313" key="3">
    <source>
        <dbReference type="EMBL" id="GIQ88041.1"/>
    </source>
</evidence>
<name>A0A9K3D4Y2_9EUKA</name>
<comment type="caution">
    <text evidence="3">The sequence shown here is derived from an EMBL/GenBank/DDBJ whole genome shotgun (WGS) entry which is preliminary data.</text>
</comment>
<keyword evidence="1" id="KW-0175">Coiled coil</keyword>
<feature type="region of interest" description="Disordered" evidence="2">
    <location>
        <begin position="175"/>
        <end position="268"/>
    </location>
</feature>
<feature type="compositionally biased region" description="Low complexity" evidence="2">
    <location>
        <begin position="250"/>
        <end position="259"/>
    </location>
</feature>
<dbReference type="EMBL" id="BDIP01003717">
    <property type="protein sequence ID" value="GIQ88041.1"/>
    <property type="molecule type" value="Genomic_DNA"/>
</dbReference>
<feature type="non-terminal residue" evidence="3">
    <location>
        <position position="1"/>
    </location>
</feature>
<proteinExistence type="predicted"/>
<dbReference type="Proteomes" id="UP000265618">
    <property type="component" value="Unassembled WGS sequence"/>
</dbReference>
<feature type="compositionally biased region" description="Acidic residues" evidence="2">
    <location>
        <begin position="208"/>
        <end position="217"/>
    </location>
</feature>
<protein>
    <submittedName>
        <fullName evidence="3">Uncharacterized protein</fullName>
    </submittedName>
</protein>
<sequence length="268" mass="28346">YSPVSDVLDMVLAKLEELEMTVETAETAVTQQRNTIKQIHSLLPKIEAWFLTLEALNTALPSLKRDVSGLEDVVSTLEASMQTKGLARFRSKLLQKSAAASDKKLDGTLAQCTSDLATLDVALQQAKTVCAKTRVIPTSPLDQSAMEGMSPAQPTQGTDIMAMDVASMAFSIGTLDDEDDEEDEPRVYTSTHVTPNSVSTTVHNGVGEVEESEDTDSGIDTPAPAPSAVSGEVEESESESEEAPVPAPAPSATMSAVAGEVEESESSD</sequence>
<dbReference type="AlphaFoldDB" id="A0A9K3D4Y2"/>
<accession>A0A9K3D4Y2</accession>
<evidence type="ECO:0000256" key="2">
    <source>
        <dbReference type="SAM" id="MobiDB-lite"/>
    </source>
</evidence>
<evidence type="ECO:0000256" key="1">
    <source>
        <dbReference type="SAM" id="Coils"/>
    </source>
</evidence>
<feature type="compositionally biased region" description="Acidic residues" evidence="2">
    <location>
        <begin position="175"/>
        <end position="184"/>
    </location>
</feature>
<feature type="coiled-coil region" evidence="1">
    <location>
        <begin position="8"/>
        <end position="35"/>
    </location>
</feature>